<gene>
    <name evidence="3" type="ORF">EJC49_12090</name>
</gene>
<accession>A0A3R9Y9E1</accession>
<keyword evidence="2" id="KW-0812">Transmembrane</keyword>
<keyword evidence="2" id="KW-0472">Membrane</keyword>
<protein>
    <submittedName>
        <fullName evidence="3">DUF2125 domain-containing protein</fullName>
    </submittedName>
</protein>
<dbReference type="Proteomes" id="UP000278398">
    <property type="component" value="Unassembled WGS sequence"/>
</dbReference>
<organism evidence="3 4">
    <name type="scientific">Aquibium carbonis</name>
    <dbReference type="NCBI Taxonomy" id="2495581"/>
    <lineage>
        <taxon>Bacteria</taxon>
        <taxon>Pseudomonadati</taxon>
        <taxon>Pseudomonadota</taxon>
        <taxon>Alphaproteobacteria</taxon>
        <taxon>Hyphomicrobiales</taxon>
        <taxon>Phyllobacteriaceae</taxon>
        <taxon>Aquibium</taxon>
    </lineage>
</organism>
<proteinExistence type="predicted"/>
<dbReference type="EMBL" id="RWKW01000041">
    <property type="protein sequence ID" value="RST86157.1"/>
    <property type="molecule type" value="Genomic_DNA"/>
</dbReference>
<name>A0A3R9Y9E1_9HYPH</name>
<keyword evidence="2" id="KW-1133">Transmembrane helix</keyword>
<dbReference type="InterPro" id="IPR018666">
    <property type="entry name" value="DUF2125"/>
</dbReference>
<feature type="transmembrane region" description="Helical" evidence="2">
    <location>
        <begin position="36"/>
        <end position="57"/>
    </location>
</feature>
<comment type="caution">
    <text evidence="3">The sequence shown here is derived from an EMBL/GenBank/DDBJ whole genome shotgun (WGS) entry which is preliminary data.</text>
</comment>
<evidence type="ECO:0000256" key="1">
    <source>
        <dbReference type="SAM" id="MobiDB-lite"/>
    </source>
</evidence>
<dbReference type="OrthoDB" id="7169664at2"/>
<dbReference type="AlphaFoldDB" id="A0A3R9Y9E1"/>
<keyword evidence="4" id="KW-1185">Reference proteome</keyword>
<sequence>MQSLFDGHAGMPPARVSEVDRMTSSDTEAPRGSRKFIWLAAGIIFAIAAYTGGWFYVVGILERNVDQTLQRANDDGGQAVCSNREARGYPFRVGVFCDKVSFTDGEEDILIEGNGFRTAAQIYDPLKIVGELDDLRLRLSDSRGGFGATGQNVRFSASLDDPLPQRASLTLKELSVDSMPLGQGLSTMLRALAGEAHMRQREGNLDLSVRGHSLRLAPPELPGGIDLARVKLDLTVEDGVRLALTPPDSLRGLSFLVRSASVFVSDDAGVTISGPISIGADGLIDARLEVEMDRPAEVAEKLAVALPDQAKEIRSVMGGFAMLGNAASLPLRIEKGRARIAFVQLGRLPPLD</sequence>
<evidence type="ECO:0000256" key="2">
    <source>
        <dbReference type="SAM" id="Phobius"/>
    </source>
</evidence>
<evidence type="ECO:0000313" key="4">
    <source>
        <dbReference type="Proteomes" id="UP000278398"/>
    </source>
</evidence>
<evidence type="ECO:0000313" key="3">
    <source>
        <dbReference type="EMBL" id="RST86157.1"/>
    </source>
</evidence>
<feature type="region of interest" description="Disordered" evidence="1">
    <location>
        <begin position="1"/>
        <end position="29"/>
    </location>
</feature>
<reference evidence="3 4" key="1">
    <citation type="submission" date="2018-12" db="EMBL/GenBank/DDBJ databases">
        <title>Mesorhizobium carbonis sp. nov., isolated from coal mine water.</title>
        <authorList>
            <person name="Xin W."/>
            <person name="Xu Z."/>
            <person name="Xiang F."/>
            <person name="Zhang J."/>
            <person name="Xi L."/>
            <person name="Liu J."/>
        </authorList>
    </citation>
    <scope>NUCLEOTIDE SEQUENCE [LARGE SCALE GENOMIC DNA]</scope>
    <source>
        <strain evidence="3 4">B2.3</strain>
    </source>
</reference>
<dbReference type="Pfam" id="PF09898">
    <property type="entry name" value="DUF2125"/>
    <property type="match status" value="1"/>
</dbReference>
<feature type="compositionally biased region" description="Basic and acidic residues" evidence="1">
    <location>
        <begin position="17"/>
        <end position="29"/>
    </location>
</feature>